<dbReference type="Gene3D" id="1.25.40.290">
    <property type="entry name" value="ARM repeat domains"/>
    <property type="match status" value="1"/>
</dbReference>
<reference evidence="1" key="1">
    <citation type="submission" date="2019-11" db="EMBL/GenBank/DDBJ databases">
        <authorList>
            <person name="Feng L."/>
        </authorList>
    </citation>
    <scope>NUCLEOTIDE SEQUENCE</scope>
    <source>
        <strain evidence="1">AhadrusLFYP4</strain>
    </source>
</reference>
<protein>
    <submittedName>
        <fullName evidence="1">DNA alkylation repair enzyme</fullName>
    </submittedName>
</protein>
<dbReference type="Pfam" id="PF08713">
    <property type="entry name" value="DNA_alkylation"/>
    <property type="match status" value="1"/>
</dbReference>
<dbReference type="EMBL" id="CACRSX010000059">
    <property type="protein sequence ID" value="VYT32672.1"/>
    <property type="molecule type" value="Genomic_DNA"/>
</dbReference>
<sequence>MENYIASLEKEISLIENGFKEEEKRALSDYRSNDKEFVKKLVFSAYNSNTYQVRMYGVFLFGYLSEQNDILTFMRDEVSKDDNWRVQEVLAKAFDEFCKNTGYEKALPIIDEWLENDNPNTRRAVTEGLRIWTSRPYFKDNPNEAIRRIVALKEDPSEYARKSVGNALRDISKKFPELIKDELNNWKLESKEINQVYKLASKLIN</sequence>
<organism evidence="1">
    <name type="scientific">Anaerostipes hadrus</name>
    <dbReference type="NCBI Taxonomy" id="649756"/>
    <lineage>
        <taxon>Bacteria</taxon>
        <taxon>Bacillati</taxon>
        <taxon>Bacillota</taxon>
        <taxon>Clostridia</taxon>
        <taxon>Lachnospirales</taxon>
        <taxon>Lachnospiraceae</taxon>
        <taxon>Anaerostipes</taxon>
    </lineage>
</organism>
<accession>A0A6N2VV76</accession>
<dbReference type="SUPFAM" id="SSF48371">
    <property type="entry name" value="ARM repeat"/>
    <property type="match status" value="1"/>
</dbReference>
<dbReference type="InterPro" id="IPR014825">
    <property type="entry name" value="DNA_alkylation"/>
</dbReference>
<dbReference type="InterPro" id="IPR016024">
    <property type="entry name" value="ARM-type_fold"/>
</dbReference>
<dbReference type="RefSeq" id="WP_156724232.1">
    <property type="nucleotide sequence ID" value="NZ_BAABXM010000001.1"/>
</dbReference>
<dbReference type="Gene3D" id="1.10.1240.70">
    <property type="match status" value="1"/>
</dbReference>
<dbReference type="AlphaFoldDB" id="A0A6N2VV76"/>
<proteinExistence type="predicted"/>
<evidence type="ECO:0000313" key="1">
    <source>
        <dbReference type="EMBL" id="VYT32672.1"/>
    </source>
</evidence>
<gene>
    <name evidence="1" type="ORF">AHLFYP4_02596</name>
</gene>
<name>A0A6N2VV76_ANAHA</name>